<reference evidence="1" key="1">
    <citation type="submission" date="2018-02" db="EMBL/GenBank/DDBJ databases">
        <title>Rhizophora mucronata_Transcriptome.</title>
        <authorList>
            <person name="Meera S.P."/>
            <person name="Sreeshan A."/>
            <person name="Augustine A."/>
        </authorList>
    </citation>
    <scope>NUCLEOTIDE SEQUENCE</scope>
    <source>
        <tissue evidence="1">Leaf</tissue>
    </source>
</reference>
<organism evidence="1">
    <name type="scientific">Rhizophora mucronata</name>
    <name type="common">Asiatic mangrove</name>
    <dbReference type="NCBI Taxonomy" id="61149"/>
    <lineage>
        <taxon>Eukaryota</taxon>
        <taxon>Viridiplantae</taxon>
        <taxon>Streptophyta</taxon>
        <taxon>Embryophyta</taxon>
        <taxon>Tracheophyta</taxon>
        <taxon>Spermatophyta</taxon>
        <taxon>Magnoliopsida</taxon>
        <taxon>eudicotyledons</taxon>
        <taxon>Gunneridae</taxon>
        <taxon>Pentapetalae</taxon>
        <taxon>rosids</taxon>
        <taxon>fabids</taxon>
        <taxon>Malpighiales</taxon>
        <taxon>Rhizophoraceae</taxon>
        <taxon>Rhizophora</taxon>
    </lineage>
</organism>
<sequence length="33" mass="4097">MLDLMLLWFLVNCWTKMILNWVMMQLKVHTSAW</sequence>
<dbReference type="EMBL" id="GGEC01091815">
    <property type="protein sequence ID" value="MBX72299.1"/>
    <property type="molecule type" value="Transcribed_RNA"/>
</dbReference>
<protein>
    <submittedName>
        <fullName evidence="1">Uncharacterized protein</fullName>
    </submittedName>
</protein>
<evidence type="ECO:0000313" key="1">
    <source>
        <dbReference type="EMBL" id="MBX72299.1"/>
    </source>
</evidence>
<dbReference type="AlphaFoldDB" id="A0A2P2QZ82"/>
<name>A0A2P2QZ82_RHIMU</name>
<proteinExistence type="predicted"/>
<accession>A0A2P2QZ82</accession>